<dbReference type="Proteomes" id="UP000198318">
    <property type="component" value="Unassembled WGS sequence"/>
</dbReference>
<feature type="domain" description="HNH nuclease" evidence="2">
    <location>
        <begin position="304"/>
        <end position="357"/>
    </location>
</feature>
<proteinExistence type="predicted"/>
<dbReference type="Pfam" id="PF02720">
    <property type="entry name" value="DUF222"/>
    <property type="match status" value="1"/>
</dbReference>
<dbReference type="EMBL" id="FZOR01000002">
    <property type="protein sequence ID" value="SNS30920.1"/>
    <property type="molecule type" value="Genomic_DNA"/>
</dbReference>
<dbReference type="AlphaFoldDB" id="A0A239DEY3"/>
<dbReference type="InterPro" id="IPR003870">
    <property type="entry name" value="DUF222"/>
</dbReference>
<dbReference type="InterPro" id="IPR003615">
    <property type="entry name" value="HNH_nuc"/>
</dbReference>
<evidence type="ECO:0000313" key="3">
    <source>
        <dbReference type="EMBL" id="SNS30920.1"/>
    </source>
</evidence>
<evidence type="ECO:0000259" key="2">
    <source>
        <dbReference type="SMART" id="SM00507"/>
    </source>
</evidence>
<feature type="region of interest" description="Disordered" evidence="1">
    <location>
        <begin position="381"/>
        <end position="402"/>
    </location>
</feature>
<reference evidence="3 4" key="1">
    <citation type="submission" date="2017-06" db="EMBL/GenBank/DDBJ databases">
        <authorList>
            <person name="Kim H.J."/>
            <person name="Triplett B.A."/>
        </authorList>
    </citation>
    <scope>NUCLEOTIDE SEQUENCE [LARGE SCALE GENOMIC DNA]</scope>
    <source>
        <strain evidence="3 4">DSM 44715</strain>
    </source>
</reference>
<keyword evidence="4" id="KW-1185">Reference proteome</keyword>
<evidence type="ECO:0000313" key="4">
    <source>
        <dbReference type="Proteomes" id="UP000198318"/>
    </source>
</evidence>
<dbReference type="SMART" id="SM00507">
    <property type="entry name" value="HNHc"/>
    <property type="match status" value="1"/>
</dbReference>
<sequence>MELVNAVSAIAAELASCTAPDSPAACLELAEALAAAIDLQEAALAGLVGVVDGAREVQRWGFPSTRSWLRSRMGMREARAKERLTLARQRHRLTEVTERWTAGELSAGYAATIAEATARLDDDDCVTAETTLLGMVDQGFSAGKVASFGRRIRDVIAERDGCEQAPQDVKRGYERSWIDSTRSLDGGRYIKGWLNAEDAAIWDGTLAPLAKPAGTDDHRDLSERTAAALTGVLAGGHTATKVTVICDLDTLTGGTTPARLTDGTPIPAEQARRIALSAGVSPLLLGAGNTPLYLGHRVRFATVPQRQVLETLYSTCAVQGCGVPGTLCEVDHVHGWALGNNPTDIDKLTLTCGWHNRYKHTHPDRLHITKTPDGRYTYRLHPPDTDALHQRRHPPPTWPQAA</sequence>
<accession>A0A239DEY3</accession>
<organism evidence="3 4">
    <name type="scientific">Actinomadura meyerae</name>
    <dbReference type="NCBI Taxonomy" id="240840"/>
    <lineage>
        <taxon>Bacteria</taxon>
        <taxon>Bacillati</taxon>
        <taxon>Actinomycetota</taxon>
        <taxon>Actinomycetes</taxon>
        <taxon>Streptosporangiales</taxon>
        <taxon>Thermomonosporaceae</taxon>
        <taxon>Actinomadura</taxon>
    </lineage>
</organism>
<protein>
    <recommendedName>
        <fullName evidence="2">HNH nuclease domain-containing protein</fullName>
    </recommendedName>
</protein>
<dbReference type="CDD" id="cd00085">
    <property type="entry name" value="HNHc"/>
    <property type="match status" value="1"/>
</dbReference>
<name>A0A239DEY3_9ACTN</name>
<gene>
    <name evidence="3" type="ORF">SAMN05443665_1002270</name>
</gene>
<evidence type="ECO:0000256" key="1">
    <source>
        <dbReference type="SAM" id="MobiDB-lite"/>
    </source>
</evidence>